<dbReference type="EMBL" id="MWPV01000002">
    <property type="protein sequence ID" value="OUL58241.1"/>
    <property type="molecule type" value="Genomic_DNA"/>
</dbReference>
<evidence type="ECO:0000256" key="1">
    <source>
        <dbReference type="ARBA" id="ARBA00006432"/>
    </source>
</evidence>
<dbReference type="InterPro" id="IPR000873">
    <property type="entry name" value="AMP-dep_synth/lig_dom"/>
</dbReference>
<evidence type="ECO:0000256" key="2">
    <source>
        <dbReference type="ARBA" id="ARBA00022598"/>
    </source>
</evidence>
<dbReference type="PANTHER" id="PTHR43201:SF5">
    <property type="entry name" value="MEDIUM-CHAIN ACYL-COA LIGASE ACSF2, MITOCHONDRIAL"/>
    <property type="match status" value="1"/>
</dbReference>
<protein>
    <recommendedName>
        <fullName evidence="3">AMP-dependent synthetase/ligase domain-containing protein</fullName>
    </recommendedName>
</protein>
<accession>A0A244CRJ7</accession>
<dbReference type="AlphaFoldDB" id="A0A244CRJ7"/>
<evidence type="ECO:0000313" key="4">
    <source>
        <dbReference type="EMBL" id="OUL58241.1"/>
    </source>
</evidence>
<dbReference type="GO" id="GO:0031956">
    <property type="term" value="F:medium-chain fatty acid-CoA ligase activity"/>
    <property type="evidence" value="ECO:0007669"/>
    <property type="project" value="TreeGrafter"/>
</dbReference>
<organism evidence="4 5">
    <name type="scientific">Pseudoalteromonas ulvae</name>
    <dbReference type="NCBI Taxonomy" id="107327"/>
    <lineage>
        <taxon>Bacteria</taxon>
        <taxon>Pseudomonadati</taxon>
        <taxon>Pseudomonadota</taxon>
        <taxon>Gammaproteobacteria</taxon>
        <taxon>Alteromonadales</taxon>
        <taxon>Pseudoalteromonadaceae</taxon>
        <taxon>Pseudoalteromonas</taxon>
    </lineage>
</organism>
<dbReference type="Pfam" id="PF00501">
    <property type="entry name" value="AMP-binding"/>
    <property type="match status" value="1"/>
</dbReference>
<sequence>MNPIFTSNRHMLDDIALCDKNVMLTYQMMLEEVDKRVAFLKLHHIHCLAIALDNCIEWILFDLAAQQLQITVVPIPTFFSDAQREHVLSQSACDYLLTTDAHFFAAITQLKFSQNSELVFYRIASSSLGARPKETQKVTFTSGSTGMPKGVCLSIENQWRVAQSLANVLDINKPRHLCLLPLSVLLENIAGVYAPLLAGGTVTVIGLETLGFTGSQLSQPEKLLQAVSDHQPDSLILVPELLMLLVRAAQSGWVVPQSLKFIAVGGAHVPEALLHCAHQLGLPVYQGYGLSECGSVVSLNTPGNDLLGSAGHILPHCTVVEEEGELVIQGNCQLGYQNDPASWYPEVIKTGDLGKVVNGTLTLLGRKKNVIISSFGRNIQPEWPEALLLSSGLIKQAVIIGDSRPFCCVLLVTYPGVTPEQVDQLLSKINLSLPDYAQLKQRLILAHDMTAEQGLYTLNNRPKRREIAHYYSEQIDALYHPSYLSSNPQTCVEELL</sequence>
<dbReference type="PROSITE" id="PS00455">
    <property type="entry name" value="AMP_BINDING"/>
    <property type="match status" value="1"/>
</dbReference>
<dbReference type="InterPro" id="IPR020845">
    <property type="entry name" value="AMP-binding_CS"/>
</dbReference>
<keyword evidence="2" id="KW-0436">Ligase</keyword>
<feature type="domain" description="AMP-dependent synthetase/ligase" evidence="3">
    <location>
        <begin position="8"/>
        <end position="330"/>
    </location>
</feature>
<evidence type="ECO:0000259" key="3">
    <source>
        <dbReference type="Pfam" id="PF00501"/>
    </source>
</evidence>
<comment type="similarity">
    <text evidence="1">Belongs to the ATP-dependent AMP-binding enzyme family.</text>
</comment>
<dbReference type="GO" id="GO:0006631">
    <property type="term" value="P:fatty acid metabolic process"/>
    <property type="evidence" value="ECO:0007669"/>
    <property type="project" value="TreeGrafter"/>
</dbReference>
<dbReference type="SUPFAM" id="SSF56801">
    <property type="entry name" value="Acetyl-CoA synthetase-like"/>
    <property type="match status" value="1"/>
</dbReference>
<evidence type="ECO:0000313" key="5">
    <source>
        <dbReference type="Proteomes" id="UP000194841"/>
    </source>
</evidence>
<dbReference type="Gene3D" id="3.40.50.12780">
    <property type="entry name" value="N-terminal domain of ligase-like"/>
    <property type="match status" value="1"/>
</dbReference>
<keyword evidence="5" id="KW-1185">Reference proteome</keyword>
<dbReference type="Pfam" id="PF23562">
    <property type="entry name" value="AMP-binding_C_3"/>
    <property type="match status" value="1"/>
</dbReference>
<name>A0A244CRJ7_PSEDV</name>
<dbReference type="InterPro" id="IPR042099">
    <property type="entry name" value="ANL_N_sf"/>
</dbReference>
<reference evidence="4 5" key="1">
    <citation type="submission" date="2017-02" db="EMBL/GenBank/DDBJ databases">
        <title>Pseudoalteromonas ulvae TC14 Genome.</title>
        <authorList>
            <person name="Molmeret M."/>
        </authorList>
    </citation>
    <scope>NUCLEOTIDE SEQUENCE [LARGE SCALE GENOMIC DNA]</scope>
    <source>
        <strain evidence="4">TC14</strain>
    </source>
</reference>
<comment type="caution">
    <text evidence="4">The sequence shown here is derived from an EMBL/GenBank/DDBJ whole genome shotgun (WGS) entry which is preliminary data.</text>
</comment>
<proteinExistence type="inferred from homology"/>
<dbReference type="PANTHER" id="PTHR43201">
    <property type="entry name" value="ACYL-COA SYNTHETASE"/>
    <property type="match status" value="1"/>
</dbReference>
<dbReference type="OrthoDB" id="9803968at2"/>
<dbReference type="RefSeq" id="WP_086743550.1">
    <property type="nucleotide sequence ID" value="NZ_MWPV01000002.1"/>
</dbReference>
<dbReference type="Proteomes" id="UP000194841">
    <property type="component" value="Unassembled WGS sequence"/>
</dbReference>
<gene>
    <name evidence="4" type="ORF">B1199_07775</name>
</gene>